<dbReference type="AlphaFoldDB" id="A0A9X3DB41"/>
<dbReference type="Pfam" id="PF08837">
    <property type="entry name" value="DUF1810"/>
    <property type="match status" value="1"/>
</dbReference>
<sequence>MKSLDRFITAQSDSYDHALSEIRKGRKTSHWMWYIFPQIEGLAHSDTAKYYALKDTVEAENYLNHPVLGKRLIEISEELLKHKNKTANEIFGYPDDLKLHSSMTLFSILPNSNPVFKNVIAAYFNGADDEKTIRICNA</sequence>
<comment type="caution">
    <text evidence="1">The sequence shown here is derived from an EMBL/GenBank/DDBJ whole genome shotgun (WGS) entry which is preliminary data.</text>
</comment>
<name>A0A9X3DB41_9SPHI</name>
<dbReference type="RefSeq" id="WP_010602226.1">
    <property type="nucleotide sequence ID" value="NZ_JAPJUH010000001.1"/>
</dbReference>
<proteinExistence type="predicted"/>
<evidence type="ECO:0000313" key="1">
    <source>
        <dbReference type="EMBL" id="MCX3263926.1"/>
    </source>
</evidence>
<accession>A0A9X3DB41</accession>
<keyword evidence="2" id="KW-1185">Reference proteome</keyword>
<dbReference type="InterPro" id="IPR014937">
    <property type="entry name" value="DUF1810"/>
</dbReference>
<dbReference type="Proteomes" id="UP001142592">
    <property type="component" value="Unassembled WGS sequence"/>
</dbReference>
<evidence type="ECO:0000313" key="2">
    <source>
        <dbReference type="Proteomes" id="UP001142592"/>
    </source>
</evidence>
<gene>
    <name evidence="1" type="ORF">OQZ29_04170</name>
</gene>
<dbReference type="PIRSF" id="PIRSF008546">
    <property type="entry name" value="UCP008546"/>
    <property type="match status" value="1"/>
</dbReference>
<dbReference type="Gene3D" id="1.25.40.380">
    <property type="entry name" value="Protein of unknown function DUF1810"/>
    <property type="match status" value="1"/>
</dbReference>
<protein>
    <submittedName>
        <fullName evidence="1">DUF1810 domain-containing protein</fullName>
    </submittedName>
</protein>
<dbReference type="EMBL" id="JAPJUH010000001">
    <property type="protein sequence ID" value="MCX3263926.1"/>
    <property type="molecule type" value="Genomic_DNA"/>
</dbReference>
<organism evidence="1 2">
    <name type="scientific">Pedobacter agri</name>
    <dbReference type="NCBI Taxonomy" id="454586"/>
    <lineage>
        <taxon>Bacteria</taxon>
        <taxon>Pseudomonadati</taxon>
        <taxon>Bacteroidota</taxon>
        <taxon>Sphingobacteriia</taxon>
        <taxon>Sphingobacteriales</taxon>
        <taxon>Sphingobacteriaceae</taxon>
        <taxon>Pedobacter</taxon>
    </lineage>
</organism>
<dbReference type="InterPro" id="IPR036287">
    <property type="entry name" value="Rv1873-like_sf"/>
</dbReference>
<reference evidence="1" key="1">
    <citation type="submission" date="2022-11" db="EMBL/GenBank/DDBJ databases">
        <authorList>
            <person name="Graham C."/>
            <person name="Newman J.D."/>
        </authorList>
    </citation>
    <scope>NUCLEOTIDE SEQUENCE</scope>
    <source>
        <strain evidence="1">DSM 19486</strain>
    </source>
</reference>
<dbReference type="SUPFAM" id="SSF140736">
    <property type="entry name" value="Rv1873-like"/>
    <property type="match status" value="1"/>
</dbReference>